<feature type="compositionally biased region" description="Basic residues" evidence="1">
    <location>
        <begin position="147"/>
        <end position="158"/>
    </location>
</feature>
<feature type="compositionally biased region" description="Polar residues" evidence="1">
    <location>
        <begin position="306"/>
        <end position="339"/>
    </location>
</feature>
<accession>A0A1S3DIU8</accession>
<organism evidence="2 3">
    <name type="scientific">Diaphorina citri</name>
    <name type="common">Asian citrus psyllid</name>
    <dbReference type="NCBI Taxonomy" id="121845"/>
    <lineage>
        <taxon>Eukaryota</taxon>
        <taxon>Metazoa</taxon>
        <taxon>Ecdysozoa</taxon>
        <taxon>Arthropoda</taxon>
        <taxon>Hexapoda</taxon>
        <taxon>Insecta</taxon>
        <taxon>Pterygota</taxon>
        <taxon>Neoptera</taxon>
        <taxon>Paraneoptera</taxon>
        <taxon>Hemiptera</taxon>
        <taxon>Sternorrhyncha</taxon>
        <taxon>Psylloidea</taxon>
        <taxon>Psyllidae</taxon>
        <taxon>Diaphorininae</taxon>
        <taxon>Diaphorina</taxon>
    </lineage>
</organism>
<feature type="region of interest" description="Disordered" evidence="1">
    <location>
        <begin position="1"/>
        <end position="23"/>
    </location>
</feature>
<feature type="compositionally biased region" description="Polar residues" evidence="1">
    <location>
        <begin position="363"/>
        <end position="407"/>
    </location>
</feature>
<gene>
    <name evidence="3" type="primary">LOC103519533</name>
</gene>
<keyword evidence="2" id="KW-1185">Reference proteome</keyword>
<reference evidence="3" key="1">
    <citation type="submission" date="2025-08" db="UniProtKB">
        <authorList>
            <consortium name="RefSeq"/>
        </authorList>
    </citation>
    <scope>IDENTIFICATION</scope>
</reference>
<proteinExistence type="predicted"/>
<feature type="region of interest" description="Disordered" evidence="1">
    <location>
        <begin position="284"/>
        <end position="412"/>
    </location>
</feature>
<dbReference type="AlphaFoldDB" id="A0A1S3DIU8"/>
<feature type="compositionally biased region" description="Low complexity" evidence="1">
    <location>
        <begin position="113"/>
        <end position="139"/>
    </location>
</feature>
<feature type="non-terminal residue" evidence="3">
    <location>
        <position position="1"/>
    </location>
</feature>
<dbReference type="KEGG" id="dci:103519533"/>
<dbReference type="RefSeq" id="XP_008482844.2">
    <property type="nucleotide sequence ID" value="XM_008484622.2"/>
</dbReference>
<evidence type="ECO:0000313" key="2">
    <source>
        <dbReference type="Proteomes" id="UP000079169"/>
    </source>
</evidence>
<dbReference type="Proteomes" id="UP000079169">
    <property type="component" value="Unplaced"/>
</dbReference>
<evidence type="ECO:0000256" key="1">
    <source>
        <dbReference type="SAM" id="MobiDB-lite"/>
    </source>
</evidence>
<protein>
    <submittedName>
        <fullName evidence="3">Uncharacterized protein LOC103519533</fullName>
    </submittedName>
</protein>
<dbReference type="PaxDb" id="121845-A0A1S3DIU8"/>
<evidence type="ECO:0000313" key="3">
    <source>
        <dbReference type="RefSeq" id="XP_008482844.2"/>
    </source>
</evidence>
<name>A0A1S3DIU8_DIACI</name>
<dbReference type="STRING" id="121845.A0A1S3DIU8"/>
<feature type="compositionally biased region" description="Basic and acidic residues" evidence="1">
    <location>
        <begin position="345"/>
        <end position="362"/>
    </location>
</feature>
<feature type="region of interest" description="Disordered" evidence="1">
    <location>
        <begin position="78"/>
        <end position="171"/>
    </location>
</feature>
<sequence>LLKFMREDGEQTDPIPKHPITQQPDVKIRLKHCKKSSRSSTANSVELANVITKEKRMEKADFERVGLDLLNQLHPGAAAQKESKGLQNMQGWSAADPDEDSDDEFHPIGGALSRGDSLASSMDSSTMSSVSGLSKSTSVDFSTRSSYLRHGKRKKHRGSSSDPEPGSDRNHYQLRLSSLSIVLLHEDILATSGESESLLASSVHQLNAVAVEFFQKLALFAVSPHGNKDFLEARQVFLNACRLNHMRLLAAPVMLELEERDSTLLGTITGGSVELLECLVEEAQGSSADARNNSMEQNSHTDHSNNTDQSSNEQSSNTDQSSNEQSSSVDVKSSTNDKTSGADAKNNKDKSNSMEQNSHTDHSSNTNYSNNTDQSSNEQSSHTDQSSNEQSSSVDVKSSTNDKTSGSSDRKYRYPLKDRKELAWLNLTDIALRSHLTSRQPALSFEISCQSALASFQEGGTGVSVPFGYTTFDDSGDYIQDVGWPRLVIRVYSSLNYDLEDPSLLEILQLWKVQQVLKLMELQRSVLKCKCKRTE</sequence>
<feature type="compositionally biased region" description="Polar residues" evidence="1">
    <location>
        <begin position="284"/>
        <end position="298"/>
    </location>
</feature>
<dbReference type="GeneID" id="103519533"/>